<reference evidence="2" key="2">
    <citation type="submission" date="2023-05" db="EMBL/GenBank/DDBJ databases">
        <authorList>
            <person name="Fouks B."/>
        </authorList>
    </citation>
    <scope>NUCLEOTIDE SEQUENCE</scope>
    <source>
        <strain evidence="2">Stay&amp;Tobe</strain>
        <tissue evidence="2">Testes</tissue>
    </source>
</reference>
<protein>
    <submittedName>
        <fullName evidence="2">Uncharacterized protein</fullName>
    </submittedName>
</protein>
<accession>A0AAD8EEI0</accession>
<dbReference type="AlphaFoldDB" id="A0AAD8EEI0"/>
<organism evidence="2 3">
    <name type="scientific">Diploptera punctata</name>
    <name type="common">Pacific beetle cockroach</name>
    <dbReference type="NCBI Taxonomy" id="6984"/>
    <lineage>
        <taxon>Eukaryota</taxon>
        <taxon>Metazoa</taxon>
        <taxon>Ecdysozoa</taxon>
        <taxon>Arthropoda</taxon>
        <taxon>Hexapoda</taxon>
        <taxon>Insecta</taxon>
        <taxon>Pterygota</taxon>
        <taxon>Neoptera</taxon>
        <taxon>Polyneoptera</taxon>
        <taxon>Dictyoptera</taxon>
        <taxon>Blattodea</taxon>
        <taxon>Blaberoidea</taxon>
        <taxon>Blaberidae</taxon>
        <taxon>Diplopterinae</taxon>
        <taxon>Diploptera</taxon>
    </lineage>
</organism>
<reference evidence="2" key="1">
    <citation type="journal article" date="2023" name="IScience">
        <title>Live-bearing cockroach genome reveals convergent evolutionary mechanisms linked to viviparity in insects and beyond.</title>
        <authorList>
            <person name="Fouks B."/>
            <person name="Harrison M.C."/>
            <person name="Mikhailova A.A."/>
            <person name="Marchal E."/>
            <person name="English S."/>
            <person name="Carruthers M."/>
            <person name="Jennings E.C."/>
            <person name="Chiamaka E.L."/>
            <person name="Frigard R.A."/>
            <person name="Pippel M."/>
            <person name="Attardo G.M."/>
            <person name="Benoit J.B."/>
            <person name="Bornberg-Bauer E."/>
            <person name="Tobe S.S."/>
        </authorList>
    </citation>
    <scope>NUCLEOTIDE SEQUENCE</scope>
    <source>
        <strain evidence="2">Stay&amp;Tobe</strain>
    </source>
</reference>
<feature type="compositionally biased region" description="Polar residues" evidence="1">
    <location>
        <begin position="44"/>
        <end position="60"/>
    </location>
</feature>
<keyword evidence="3" id="KW-1185">Reference proteome</keyword>
<feature type="region of interest" description="Disordered" evidence="1">
    <location>
        <begin position="38"/>
        <end position="66"/>
    </location>
</feature>
<feature type="region of interest" description="Disordered" evidence="1">
    <location>
        <begin position="1"/>
        <end position="25"/>
    </location>
</feature>
<name>A0AAD8EEI0_DIPPU</name>
<feature type="non-terminal residue" evidence="2">
    <location>
        <position position="1"/>
    </location>
</feature>
<feature type="region of interest" description="Disordered" evidence="1">
    <location>
        <begin position="86"/>
        <end position="108"/>
    </location>
</feature>
<gene>
    <name evidence="2" type="ORF">L9F63_028302</name>
</gene>
<proteinExistence type="predicted"/>
<evidence type="ECO:0000256" key="1">
    <source>
        <dbReference type="SAM" id="MobiDB-lite"/>
    </source>
</evidence>
<dbReference type="EMBL" id="JASPKZ010006558">
    <property type="protein sequence ID" value="KAJ9587126.1"/>
    <property type="molecule type" value="Genomic_DNA"/>
</dbReference>
<evidence type="ECO:0000313" key="3">
    <source>
        <dbReference type="Proteomes" id="UP001233999"/>
    </source>
</evidence>
<sequence>RSRSIQNIVLSNGSGNAQMPSCSAASTRAAPQRIVLNSPPLDAASTSGLRLTDTPINSSAPVHGDANLSHTQSVFARFSAIDERKRTSGRAAISTSTPNSRSLREHHKKMEGCLEDQNLATAQLETLRENVNLLLPKFEKHLTYPEYGTDIEELRIAPLKQTRVSSLHIPTSVSSDGWPTNFQTNPLSFMPGISKFIVTFLFLL</sequence>
<feature type="non-terminal residue" evidence="2">
    <location>
        <position position="204"/>
    </location>
</feature>
<dbReference type="Proteomes" id="UP001233999">
    <property type="component" value="Unassembled WGS sequence"/>
</dbReference>
<evidence type="ECO:0000313" key="2">
    <source>
        <dbReference type="EMBL" id="KAJ9587126.1"/>
    </source>
</evidence>
<comment type="caution">
    <text evidence="2">The sequence shown here is derived from an EMBL/GenBank/DDBJ whole genome shotgun (WGS) entry which is preliminary data.</text>
</comment>